<organism evidence="1 2">
    <name type="scientific">Cryptosporidium andersoni</name>
    <dbReference type="NCBI Taxonomy" id="117008"/>
    <lineage>
        <taxon>Eukaryota</taxon>
        <taxon>Sar</taxon>
        <taxon>Alveolata</taxon>
        <taxon>Apicomplexa</taxon>
        <taxon>Conoidasida</taxon>
        <taxon>Coccidia</taxon>
        <taxon>Eucoccidiorida</taxon>
        <taxon>Eimeriorina</taxon>
        <taxon>Cryptosporidiidae</taxon>
        <taxon>Cryptosporidium</taxon>
    </lineage>
</organism>
<dbReference type="EMBL" id="LRBS01000067">
    <property type="protein sequence ID" value="OII76386.1"/>
    <property type="molecule type" value="Genomic_DNA"/>
</dbReference>
<dbReference type="RefSeq" id="XP_067068232.1">
    <property type="nucleotide sequence ID" value="XM_067212937.1"/>
</dbReference>
<proteinExistence type="predicted"/>
<dbReference type="Proteomes" id="UP000186804">
    <property type="component" value="Unassembled WGS sequence"/>
</dbReference>
<dbReference type="GeneID" id="92366893"/>
<sequence>MEIIKEVEECDSKLDKYLDISSNDNIILKSKLEVKLNDLEKRHLAIKERESQAVGIFERKLKQIELEHKMEIQLRRQLRYEVNNLRKRLLETHQLYYNTLEENVKLHKEIDRLKFGLLEQPTNNSRDISLSKIDSVDNKQEHFNRLELKNPEDKTISEKGEIYNIYKEILEGTDDNKIIKDFIEFKDKKVSNRDVNKTINIDKEVKEAEKIELHNKAMEQKQKPRVHNIYKLDEKDEISPQIHFGKQFNIAKAPTLRSERAQDWLKQLEALYSPNGNPKSDMLTPNYLSENHKEFSWDIPMEKKEINVNKLSRQFTHDEIEYAETMLNNTDIIINQINRKDKQLSTLLNQTLKIQEILEQNNMKDYNHEINIFRKTSSFYDYSNSKKSDWNHKFIIKR</sequence>
<evidence type="ECO:0000313" key="2">
    <source>
        <dbReference type="Proteomes" id="UP000186804"/>
    </source>
</evidence>
<gene>
    <name evidence="1" type="ORF">cand_027090</name>
</gene>
<name>A0A1J4MQ68_9CRYT</name>
<dbReference type="AlphaFoldDB" id="A0A1J4MQ68"/>
<accession>A0A1J4MQ68</accession>
<keyword evidence="2" id="KW-1185">Reference proteome</keyword>
<protein>
    <submittedName>
        <fullName evidence="1">Uncharacterized protein</fullName>
    </submittedName>
</protein>
<comment type="caution">
    <text evidence="1">The sequence shown here is derived from an EMBL/GenBank/DDBJ whole genome shotgun (WGS) entry which is preliminary data.</text>
</comment>
<dbReference type="VEuPathDB" id="CryptoDB:cand_027090"/>
<reference evidence="1 2" key="1">
    <citation type="submission" date="2016-10" db="EMBL/GenBank/DDBJ databases">
        <title>Reductive evolution of mitochondrial metabolism and differential evolution of invasion-related proteins in Cryptosporidium.</title>
        <authorList>
            <person name="Liu S."/>
            <person name="Roellig D.M."/>
            <person name="Guo Y."/>
            <person name="Li N."/>
            <person name="Frace M.A."/>
            <person name="Tang K."/>
            <person name="Zhang L."/>
            <person name="Feng Y."/>
            <person name="Xiao L."/>
        </authorList>
    </citation>
    <scope>NUCLEOTIDE SEQUENCE [LARGE SCALE GENOMIC DNA]</scope>
    <source>
        <strain evidence="1">30847</strain>
    </source>
</reference>
<dbReference type="OrthoDB" id="338811at2759"/>
<evidence type="ECO:0000313" key="1">
    <source>
        <dbReference type="EMBL" id="OII76386.1"/>
    </source>
</evidence>